<evidence type="ECO:0000313" key="2">
    <source>
        <dbReference type="Proteomes" id="UP000326396"/>
    </source>
</evidence>
<gene>
    <name evidence="1" type="ORF">E3N88_18968</name>
</gene>
<dbReference type="EMBL" id="SZYD01000010">
    <property type="protein sequence ID" value="KAD4982297.1"/>
    <property type="molecule type" value="Genomic_DNA"/>
</dbReference>
<comment type="caution">
    <text evidence="1">The sequence shown here is derived from an EMBL/GenBank/DDBJ whole genome shotgun (WGS) entry which is preliminary data.</text>
</comment>
<sequence length="80" mass="9290">MLAGNKHVILVQKIKKLSSRLDKDGPEDKEKQKLDFLCPSRIARPSRNPVALRDRDDLGGDKRREDEIRVDLDHWEALDE</sequence>
<accession>A0A5N6NLX5</accession>
<protein>
    <submittedName>
        <fullName evidence="1">Uncharacterized protein</fullName>
    </submittedName>
</protein>
<dbReference type="Proteomes" id="UP000326396">
    <property type="component" value="Linkage Group LG18"/>
</dbReference>
<name>A0A5N6NLX5_9ASTR</name>
<proteinExistence type="predicted"/>
<reference evidence="1 2" key="1">
    <citation type="submission" date="2019-05" db="EMBL/GenBank/DDBJ databases">
        <title>Mikania micrantha, genome provides insights into the molecular mechanism of rapid growth.</title>
        <authorList>
            <person name="Liu B."/>
        </authorList>
    </citation>
    <scope>NUCLEOTIDE SEQUENCE [LARGE SCALE GENOMIC DNA]</scope>
    <source>
        <strain evidence="1">NLD-2019</strain>
        <tissue evidence="1">Leaf</tissue>
    </source>
</reference>
<organism evidence="1 2">
    <name type="scientific">Mikania micrantha</name>
    <name type="common">bitter vine</name>
    <dbReference type="NCBI Taxonomy" id="192012"/>
    <lineage>
        <taxon>Eukaryota</taxon>
        <taxon>Viridiplantae</taxon>
        <taxon>Streptophyta</taxon>
        <taxon>Embryophyta</taxon>
        <taxon>Tracheophyta</taxon>
        <taxon>Spermatophyta</taxon>
        <taxon>Magnoliopsida</taxon>
        <taxon>eudicotyledons</taxon>
        <taxon>Gunneridae</taxon>
        <taxon>Pentapetalae</taxon>
        <taxon>asterids</taxon>
        <taxon>campanulids</taxon>
        <taxon>Asterales</taxon>
        <taxon>Asteraceae</taxon>
        <taxon>Asteroideae</taxon>
        <taxon>Heliantheae alliance</taxon>
        <taxon>Eupatorieae</taxon>
        <taxon>Mikania</taxon>
    </lineage>
</organism>
<keyword evidence="2" id="KW-1185">Reference proteome</keyword>
<dbReference type="AlphaFoldDB" id="A0A5N6NLX5"/>
<evidence type="ECO:0000313" key="1">
    <source>
        <dbReference type="EMBL" id="KAD4982297.1"/>
    </source>
</evidence>